<dbReference type="GO" id="GO:0020037">
    <property type="term" value="F:heme binding"/>
    <property type="evidence" value="ECO:0007669"/>
    <property type="project" value="InterPro"/>
</dbReference>
<evidence type="ECO:0000313" key="3">
    <source>
        <dbReference type="EMBL" id="OJJ46594.1"/>
    </source>
</evidence>
<keyword evidence="4" id="KW-1185">Reference proteome</keyword>
<dbReference type="PRINTS" id="PR00385">
    <property type="entry name" value="P450"/>
</dbReference>
<sequence>MLLLLLASLAYLYYRSRALSHVPGPWLSRFTSLTLKYHEFRGRRREYIHALHRWYGPAVRLAPNEASFTSLEAVKEVYAAGGSGYDKTEYYSLFCQFGIRTMFSTLNKEEHRRRKRILAERYTMTNVMREPLLEGIQERARAFTAKCANSVGSVDIYALLHCYALDCVTHFLFGDGLDSLCLPANYEIMAEMTYHQSLQKNLLHYYLPRIAPYLPFCQPRHAPLANEYVIGAMKKKVDQEASSKTQQHESYSLIDRLLSSMEGMPAAAECKDHMAAGIDTTGDALCFAIWQLSKEKHSHVQTKLKEELREHYRSDQAGDLRSLDRLPYLDAVIKETLRLTPPIPMSLPRYAPGGKGKSNVVIDGYAIPAGTIVSSQAYSVHRLNQDVFPESDRFTPDRWLGDALDQNRLFFAFGQGSRGCTGRNLATMEMKILLAEVYLRFSTINENEDQMDMELDDQIISARPRGQMCKVVFT</sequence>
<dbReference type="Proteomes" id="UP000184188">
    <property type="component" value="Unassembled WGS sequence"/>
</dbReference>
<dbReference type="PANTHER" id="PTHR24305">
    <property type="entry name" value="CYTOCHROME P450"/>
    <property type="match status" value="1"/>
</dbReference>
<protein>
    <recommendedName>
        <fullName evidence="5">Cytochrome P450 monooxygenase</fullName>
    </recommendedName>
</protein>
<dbReference type="AlphaFoldDB" id="A0A1L9SHS6"/>
<evidence type="ECO:0008006" key="5">
    <source>
        <dbReference type="Google" id="ProtNLM"/>
    </source>
</evidence>
<keyword evidence="1" id="KW-0479">Metal-binding</keyword>
<name>A0A1L9SHS6_9EURO</name>
<dbReference type="VEuPathDB" id="FungiDB:ASPZODRAFT_16346"/>
<dbReference type="CDD" id="cd11059">
    <property type="entry name" value="CYP_fungal"/>
    <property type="match status" value="1"/>
</dbReference>
<dbReference type="InterPro" id="IPR001128">
    <property type="entry name" value="Cyt_P450"/>
</dbReference>
<feature type="binding site" description="axial binding residue" evidence="1">
    <location>
        <position position="420"/>
    </location>
    <ligand>
        <name>heme</name>
        <dbReference type="ChEBI" id="CHEBI:30413"/>
    </ligand>
    <ligandPart>
        <name>Fe</name>
        <dbReference type="ChEBI" id="CHEBI:18248"/>
    </ligandPart>
</feature>
<reference evidence="4" key="1">
    <citation type="journal article" date="2017" name="Genome Biol.">
        <title>Comparative genomics reveals high biological diversity and specific adaptations in the industrially and medically important fungal genus Aspergillus.</title>
        <authorList>
            <person name="de Vries R.P."/>
            <person name="Riley R."/>
            <person name="Wiebenga A."/>
            <person name="Aguilar-Osorio G."/>
            <person name="Amillis S."/>
            <person name="Uchima C.A."/>
            <person name="Anderluh G."/>
            <person name="Asadollahi M."/>
            <person name="Askin M."/>
            <person name="Barry K."/>
            <person name="Battaglia E."/>
            <person name="Bayram O."/>
            <person name="Benocci T."/>
            <person name="Braus-Stromeyer S.A."/>
            <person name="Caldana C."/>
            <person name="Canovas D."/>
            <person name="Cerqueira G.C."/>
            <person name="Chen F."/>
            <person name="Chen W."/>
            <person name="Choi C."/>
            <person name="Clum A."/>
            <person name="Dos Santos R.A."/>
            <person name="Damasio A.R."/>
            <person name="Diallinas G."/>
            <person name="Emri T."/>
            <person name="Fekete E."/>
            <person name="Flipphi M."/>
            <person name="Freyberg S."/>
            <person name="Gallo A."/>
            <person name="Gournas C."/>
            <person name="Habgood R."/>
            <person name="Hainaut M."/>
            <person name="Harispe M.L."/>
            <person name="Henrissat B."/>
            <person name="Hilden K.S."/>
            <person name="Hope R."/>
            <person name="Hossain A."/>
            <person name="Karabika E."/>
            <person name="Karaffa L."/>
            <person name="Karanyi Z."/>
            <person name="Krasevec N."/>
            <person name="Kuo A."/>
            <person name="Kusch H."/>
            <person name="LaButti K."/>
            <person name="Lagendijk E.L."/>
            <person name="Lapidus A."/>
            <person name="Levasseur A."/>
            <person name="Lindquist E."/>
            <person name="Lipzen A."/>
            <person name="Logrieco A.F."/>
            <person name="MacCabe A."/>
            <person name="Maekelae M.R."/>
            <person name="Malavazi I."/>
            <person name="Melin P."/>
            <person name="Meyer V."/>
            <person name="Mielnichuk N."/>
            <person name="Miskei M."/>
            <person name="Molnar A.P."/>
            <person name="Mule G."/>
            <person name="Ngan C.Y."/>
            <person name="Orejas M."/>
            <person name="Orosz E."/>
            <person name="Ouedraogo J.P."/>
            <person name="Overkamp K.M."/>
            <person name="Park H.-S."/>
            <person name="Perrone G."/>
            <person name="Piumi F."/>
            <person name="Punt P.J."/>
            <person name="Ram A.F."/>
            <person name="Ramon A."/>
            <person name="Rauscher S."/>
            <person name="Record E."/>
            <person name="Riano-Pachon D.M."/>
            <person name="Robert V."/>
            <person name="Roehrig J."/>
            <person name="Ruller R."/>
            <person name="Salamov A."/>
            <person name="Salih N.S."/>
            <person name="Samson R.A."/>
            <person name="Sandor E."/>
            <person name="Sanguinetti M."/>
            <person name="Schuetze T."/>
            <person name="Sepcic K."/>
            <person name="Shelest E."/>
            <person name="Sherlock G."/>
            <person name="Sophianopoulou V."/>
            <person name="Squina F.M."/>
            <person name="Sun H."/>
            <person name="Susca A."/>
            <person name="Todd R.B."/>
            <person name="Tsang A."/>
            <person name="Unkles S.E."/>
            <person name="van de Wiele N."/>
            <person name="van Rossen-Uffink D."/>
            <person name="Oliveira J.V."/>
            <person name="Vesth T.C."/>
            <person name="Visser J."/>
            <person name="Yu J.-H."/>
            <person name="Zhou M."/>
            <person name="Andersen M.R."/>
            <person name="Archer D.B."/>
            <person name="Baker S.E."/>
            <person name="Benoit I."/>
            <person name="Brakhage A.A."/>
            <person name="Braus G.H."/>
            <person name="Fischer R."/>
            <person name="Frisvad J.C."/>
            <person name="Goldman G.H."/>
            <person name="Houbraken J."/>
            <person name="Oakley B."/>
            <person name="Pocsi I."/>
            <person name="Scazzocchio C."/>
            <person name="Seiboth B."/>
            <person name="vanKuyk P.A."/>
            <person name="Wortman J."/>
            <person name="Dyer P.S."/>
            <person name="Grigoriev I.V."/>
        </authorList>
    </citation>
    <scope>NUCLEOTIDE SEQUENCE [LARGE SCALE GENOMIC DNA]</scope>
    <source>
        <strain evidence="4">CBS 506.65</strain>
    </source>
</reference>
<keyword evidence="1" id="KW-0349">Heme</keyword>
<dbReference type="InterPro" id="IPR002401">
    <property type="entry name" value="Cyt_P450_E_grp-I"/>
</dbReference>
<dbReference type="GO" id="GO:0005506">
    <property type="term" value="F:iron ion binding"/>
    <property type="evidence" value="ECO:0007669"/>
    <property type="project" value="InterPro"/>
</dbReference>
<dbReference type="SUPFAM" id="SSF48264">
    <property type="entry name" value="Cytochrome P450"/>
    <property type="match status" value="1"/>
</dbReference>
<feature type="chain" id="PRO_5009887542" description="Cytochrome P450 monooxygenase" evidence="2">
    <location>
        <begin position="19"/>
        <end position="474"/>
    </location>
</feature>
<dbReference type="InterPro" id="IPR036396">
    <property type="entry name" value="Cyt_P450_sf"/>
</dbReference>
<organism evidence="3 4">
    <name type="scientific">Penicilliopsis zonata CBS 506.65</name>
    <dbReference type="NCBI Taxonomy" id="1073090"/>
    <lineage>
        <taxon>Eukaryota</taxon>
        <taxon>Fungi</taxon>
        <taxon>Dikarya</taxon>
        <taxon>Ascomycota</taxon>
        <taxon>Pezizomycotina</taxon>
        <taxon>Eurotiomycetes</taxon>
        <taxon>Eurotiomycetidae</taxon>
        <taxon>Eurotiales</taxon>
        <taxon>Aspergillaceae</taxon>
        <taxon>Penicilliopsis</taxon>
    </lineage>
</organism>
<keyword evidence="2" id="KW-0732">Signal</keyword>
<dbReference type="Gene3D" id="1.10.630.10">
    <property type="entry name" value="Cytochrome P450"/>
    <property type="match status" value="1"/>
</dbReference>
<dbReference type="STRING" id="1073090.A0A1L9SHS6"/>
<feature type="signal peptide" evidence="2">
    <location>
        <begin position="1"/>
        <end position="18"/>
    </location>
</feature>
<proteinExistence type="predicted"/>
<dbReference type="RefSeq" id="XP_022581104.1">
    <property type="nucleotide sequence ID" value="XM_022726625.1"/>
</dbReference>
<dbReference type="PRINTS" id="PR00463">
    <property type="entry name" value="EP450I"/>
</dbReference>
<dbReference type="GO" id="GO:0016705">
    <property type="term" value="F:oxidoreductase activity, acting on paired donors, with incorporation or reduction of molecular oxygen"/>
    <property type="evidence" value="ECO:0007669"/>
    <property type="project" value="InterPro"/>
</dbReference>
<dbReference type="EMBL" id="KV878342">
    <property type="protein sequence ID" value="OJJ46594.1"/>
    <property type="molecule type" value="Genomic_DNA"/>
</dbReference>
<keyword evidence="1" id="KW-0408">Iron</keyword>
<dbReference type="GeneID" id="34613089"/>
<evidence type="ECO:0000313" key="4">
    <source>
        <dbReference type="Proteomes" id="UP000184188"/>
    </source>
</evidence>
<gene>
    <name evidence="3" type="ORF">ASPZODRAFT_16346</name>
</gene>
<evidence type="ECO:0000256" key="2">
    <source>
        <dbReference type="SAM" id="SignalP"/>
    </source>
</evidence>
<dbReference type="OrthoDB" id="1470350at2759"/>
<evidence type="ECO:0000256" key="1">
    <source>
        <dbReference type="PIRSR" id="PIRSR602401-1"/>
    </source>
</evidence>
<dbReference type="InterPro" id="IPR050121">
    <property type="entry name" value="Cytochrome_P450_monoxygenase"/>
</dbReference>
<comment type="cofactor">
    <cofactor evidence="1">
        <name>heme</name>
        <dbReference type="ChEBI" id="CHEBI:30413"/>
    </cofactor>
</comment>
<dbReference type="GO" id="GO:0004497">
    <property type="term" value="F:monooxygenase activity"/>
    <property type="evidence" value="ECO:0007669"/>
    <property type="project" value="InterPro"/>
</dbReference>
<dbReference type="PANTHER" id="PTHR24305:SF164">
    <property type="entry name" value="P450, PUTATIVE (EUROFUNG)-RELATED"/>
    <property type="match status" value="1"/>
</dbReference>
<dbReference type="Pfam" id="PF00067">
    <property type="entry name" value="p450"/>
    <property type="match status" value="1"/>
</dbReference>
<accession>A0A1L9SHS6</accession>